<evidence type="ECO:0000259" key="3">
    <source>
        <dbReference type="Pfam" id="PF16335"/>
    </source>
</evidence>
<keyword evidence="2" id="KW-0812">Transmembrane</keyword>
<feature type="domain" description="Glutaminase A central" evidence="3">
    <location>
        <begin position="298"/>
        <end position="634"/>
    </location>
</feature>
<dbReference type="OrthoDB" id="3918848at2759"/>
<dbReference type="EMBL" id="JANBPK010000001">
    <property type="protein sequence ID" value="KAJ2937077.1"/>
    <property type="molecule type" value="Genomic_DNA"/>
</dbReference>
<dbReference type="InterPro" id="IPR033433">
    <property type="entry name" value="GtaA_N"/>
</dbReference>
<dbReference type="PANTHER" id="PTHR31987">
    <property type="entry name" value="GLUTAMINASE A-RELATED"/>
    <property type="match status" value="1"/>
</dbReference>
<evidence type="ECO:0000256" key="2">
    <source>
        <dbReference type="SAM" id="Phobius"/>
    </source>
</evidence>
<dbReference type="InterPro" id="IPR052743">
    <property type="entry name" value="Glutaminase_GtaA"/>
</dbReference>
<keyword evidence="6" id="KW-1185">Reference proteome</keyword>
<evidence type="ECO:0000259" key="4">
    <source>
        <dbReference type="Pfam" id="PF17168"/>
    </source>
</evidence>
<evidence type="ECO:0008006" key="7">
    <source>
        <dbReference type="Google" id="ProtNLM"/>
    </source>
</evidence>
<feature type="transmembrane region" description="Helical" evidence="2">
    <location>
        <begin position="705"/>
        <end position="730"/>
    </location>
</feature>
<dbReference type="InterPro" id="IPR032514">
    <property type="entry name" value="GtaA_central"/>
</dbReference>
<feature type="domain" description="Glutaminase A N-terminal" evidence="4">
    <location>
        <begin position="57"/>
        <end position="289"/>
    </location>
</feature>
<feature type="compositionally biased region" description="Low complexity" evidence="1">
    <location>
        <begin position="986"/>
        <end position="999"/>
    </location>
</feature>
<sequence>MDDASTEPVPDLGGVRLWNSQGVGMVNFIRVDGRLYGLLGTGGGNETTIQATYITATQTIFTLRTGPVDLNLTFLSPIETSDWARQSLPLSYLSIDVTSRDGSAHSVQFYAHVTAEWISSDLEATTQSSTTRSGSVVYHTTTRTSQTSFSETNDIAQDTTLVFAALSSNALTTQIGPSAGLRADFDQRGQLSNSGDGSAMPISPAYPAVAFALDLGSISSTPSPTTAVFALGVLRDPVIRYERGSAVELRRPYWTTRWGSIGDALGDFLSDFPSALSRAQALDMKIMADASAAAPTTQHADLVALAARQVFAAIDITTGQSNGNPRDVRSFMRNVGVDRRISPVDSLYASFPGLLYFNASFAGALLEPLLESQELSEYQHPFASPDLGASYPVSSLNNSDTQNLAVESCASMLIMSWLYTQKSGSGTLVDRYYALLKKWADYLVDNALRPSTSYTSDGLTTPNNANLALKGILGLHSMAQINNALASTRGKDSSLTEHYAGSAKSYYSQWETLALSSGRMLSSYDDTSSWAMAYNLYPALLMGGVEFIGKSVYDGQTSFYSSRLAGSGSNFGIGYDSTNEYIVKSHWTLFTAATVTSTTLRDNLIRAVHNRTFMNGVTPPFSTTWDLRSGASPPSPIQDGRARCIFLYIIVCMHLLTSLFYDSPVQGAMLSLMALNLPNPSITFDQTAIGGDGSVSGGTSKKTNIGAIAGGVVGGVFVAIAVGFFAFFFVRRRRRMTQPEEGKPKPILSSQSNDDDNGRLDLGAPPPPVGPASSSSAANRSPTTSTSFISRLFNRQNEANESSLGLVPSPFTATAGSTTSSASAVASSGSTEGPATAASLVSSSGAPMSEKQRLLLQTQQSDLNINANASLIQSPSSNSTSTGMYTSPVSANSGQQGLFFPQSNSASSTSASHGEIGGSGWSGATPSSFNSSSGGGGGGYGRIGLDNPDSIVKYRYVAPNETHPIPNPGFMASSPETAVPPGELVGSSDSNSRPSSGNDTNLTPAQQMVVNEDLRAEVVELRRQMEEIRARTASNRFGDVDEPPPSYST</sequence>
<dbReference type="Pfam" id="PF16335">
    <property type="entry name" value="GtaA_6_Hairpin"/>
    <property type="match status" value="1"/>
</dbReference>
<gene>
    <name evidence="5" type="ORF">H1R20_g6</name>
</gene>
<proteinExistence type="predicted"/>
<name>A0A9W8JMG0_9AGAR</name>
<keyword evidence="2" id="KW-1133">Transmembrane helix</keyword>
<reference evidence="5" key="1">
    <citation type="submission" date="2022-06" db="EMBL/GenBank/DDBJ databases">
        <title>Genome Sequence of Candolleomyces eurysporus.</title>
        <authorList>
            <person name="Buettner E."/>
        </authorList>
    </citation>
    <scope>NUCLEOTIDE SEQUENCE</scope>
    <source>
        <strain evidence="5">VTCC 930004</strain>
    </source>
</reference>
<evidence type="ECO:0000256" key="1">
    <source>
        <dbReference type="SAM" id="MobiDB-lite"/>
    </source>
</evidence>
<feature type="region of interest" description="Disordered" evidence="1">
    <location>
        <begin position="1028"/>
        <end position="1049"/>
    </location>
</feature>
<feature type="compositionally biased region" description="Low complexity" evidence="1">
    <location>
        <begin position="922"/>
        <end position="932"/>
    </location>
</feature>
<keyword evidence="2" id="KW-0472">Membrane</keyword>
<feature type="region of interest" description="Disordered" evidence="1">
    <location>
        <begin position="738"/>
        <end position="785"/>
    </location>
</feature>
<organism evidence="5 6">
    <name type="scientific">Candolleomyces eurysporus</name>
    <dbReference type="NCBI Taxonomy" id="2828524"/>
    <lineage>
        <taxon>Eukaryota</taxon>
        <taxon>Fungi</taxon>
        <taxon>Dikarya</taxon>
        <taxon>Basidiomycota</taxon>
        <taxon>Agaricomycotina</taxon>
        <taxon>Agaricomycetes</taxon>
        <taxon>Agaricomycetidae</taxon>
        <taxon>Agaricales</taxon>
        <taxon>Agaricineae</taxon>
        <taxon>Psathyrellaceae</taxon>
        <taxon>Candolleomyces</taxon>
    </lineage>
</organism>
<dbReference type="AlphaFoldDB" id="A0A9W8JMG0"/>
<feature type="compositionally biased region" description="Low complexity" evidence="1">
    <location>
        <begin position="903"/>
        <end position="912"/>
    </location>
</feature>
<feature type="compositionally biased region" description="Polar residues" evidence="1">
    <location>
        <begin position="1000"/>
        <end position="1009"/>
    </location>
</feature>
<comment type="caution">
    <text evidence="5">The sequence shown here is derived from an EMBL/GenBank/DDBJ whole genome shotgun (WGS) entry which is preliminary data.</text>
</comment>
<accession>A0A9W8JMG0</accession>
<feature type="region of interest" description="Disordered" evidence="1">
    <location>
        <begin position="901"/>
        <end position="935"/>
    </location>
</feature>
<feature type="compositionally biased region" description="Low complexity" evidence="1">
    <location>
        <begin position="771"/>
        <end position="785"/>
    </location>
</feature>
<feature type="non-terminal residue" evidence="5">
    <location>
        <position position="1"/>
    </location>
</feature>
<evidence type="ECO:0000313" key="6">
    <source>
        <dbReference type="Proteomes" id="UP001140091"/>
    </source>
</evidence>
<dbReference type="Proteomes" id="UP001140091">
    <property type="component" value="Unassembled WGS sequence"/>
</dbReference>
<feature type="region of interest" description="Disordered" evidence="1">
    <location>
        <begin position="813"/>
        <end position="845"/>
    </location>
</feature>
<feature type="compositionally biased region" description="Low complexity" evidence="1">
    <location>
        <begin position="813"/>
        <end position="831"/>
    </location>
</feature>
<evidence type="ECO:0000313" key="5">
    <source>
        <dbReference type="EMBL" id="KAJ2937077.1"/>
    </source>
</evidence>
<dbReference type="Pfam" id="PF17168">
    <property type="entry name" value="DUF5127"/>
    <property type="match status" value="1"/>
</dbReference>
<feature type="region of interest" description="Disordered" evidence="1">
    <location>
        <begin position="965"/>
        <end position="1009"/>
    </location>
</feature>
<dbReference type="PANTHER" id="PTHR31987:SF1">
    <property type="entry name" value="GLUTAMINASE A"/>
    <property type="match status" value="1"/>
</dbReference>
<protein>
    <recommendedName>
        <fullName evidence="7">DUF1793-domain-containing protein</fullName>
    </recommendedName>
</protein>